<dbReference type="AlphaFoldDB" id="A0A1J1IWJ5"/>
<name>A0A1J1IWJ5_9DIPT</name>
<keyword evidence="2" id="KW-1185">Reference proteome</keyword>
<dbReference type="EMBL" id="CVRI01000060">
    <property type="protein sequence ID" value="CRL03940.1"/>
    <property type="molecule type" value="Genomic_DNA"/>
</dbReference>
<evidence type="ECO:0000313" key="1">
    <source>
        <dbReference type="EMBL" id="CRL03940.1"/>
    </source>
</evidence>
<sequence>MVVVVRFATNLLYRLNRLLPIVLFSDLFFSQNSFIRITRDFNLFLVIKTCLSCDRSSKG</sequence>
<accession>A0A1J1IWJ5</accession>
<reference evidence="1 2" key="1">
    <citation type="submission" date="2015-04" db="EMBL/GenBank/DDBJ databases">
        <authorList>
            <person name="Syromyatnikov M.Y."/>
            <person name="Popov V.N."/>
        </authorList>
    </citation>
    <scope>NUCLEOTIDE SEQUENCE [LARGE SCALE GENOMIC DNA]</scope>
</reference>
<proteinExistence type="predicted"/>
<organism evidence="1 2">
    <name type="scientific">Clunio marinus</name>
    <dbReference type="NCBI Taxonomy" id="568069"/>
    <lineage>
        <taxon>Eukaryota</taxon>
        <taxon>Metazoa</taxon>
        <taxon>Ecdysozoa</taxon>
        <taxon>Arthropoda</taxon>
        <taxon>Hexapoda</taxon>
        <taxon>Insecta</taxon>
        <taxon>Pterygota</taxon>
        <taxon>Neoptera</taxon>
        <taxon>Endopterygota</taxon>
        <taxon>Diptera</taxon>
        <taxon>Nematocera</taxon>
        <taxon>Chironomoidea</taxon>
        <taxon>Chironomidae</taxon>
        <taxon>Clunio</taxon>
    </lineage>
</organism>
<gene>
    <name evidence="1" type="ORF">CLUMA_CG017061</name>
</gene>
<evidence type="ECO:0000313" key="2">
    <source>
        <dbReference type="Proteomes" id="UP000183832"/>
    </source>
</evidence>
<protein>
    <submittedName>
        <fullName evidence="1">CLUMA_CG017061, isoform A</fullName>
    </submittedName>
</protein>
<dbReference type="Proteomes" id="UP000183832">
    <property type="component" value="Unassembled WGS sequence"/>
</dbReference>